<sequence>MVQTETQLAFMKSENILFHFSVITAFRASTFGREVLLILSSKTHQTEKSRGFTLVKDEIHKSAGQKAAMFSLQKCFTVLEVFTGTWF</sequence>
<dbReference type="EMBL" id="HACA01020377">
    <property type="protein sequence ID" value="CDW37738.1"/>
    <property type="molecule type" value="Transcribed_RNA"/>
</dbReference>
<reference evidence="1" key="1">
    <citation type="submission" date="2014-05" db="EMBL/GenBank/DDBJ databases">
        <authorList>
            <person name="Chronopoulou M."/>
        </authorList>
    </citation>
    <scope>NUCLEOTIDE SEQUENCE</scope>
    <source>
        <tissue evidence="1">Whole organism</tissue>
    </source>
</reference>
<organism evidence="1">
    <name type="scientific">Lepeophtheirus salmonis</name>
    <name type="common">Salmon louse</name>
    <name type="synonym">Caligus salmonis</name>
    <dbReference type="NCBI Taxonomy" id="72036"/>
    <lineage>
        <taxon>Eukaryota</taxon>
        <taxon>Metazoa</taxon>
        <taxon>Ecdysozoa</taxon>
        <taxon>Arthropoda</taxon>
        <taxon>Crustacea</taxon>
        <taxon>Multicrustacea</taxon>
        <taxon>Hexanauplia</taxon>
        <taxon>Copepoda</taxon>
        <taxon>Siphonostomatoida</taxon>
        <taxon>Caligidae</taxon>
        <taxon>Lepeophtheirus</taxon>
    </lineage>
</organism>
<evidence type="ECO:0000313" key="1">
    <source>
        <dbReference type="EMBL" id="CDW37738.1"/>
    </source>
</evidence>
<proteinExistence type="predicted"/>
<accession>A0A0K2UHN9</accession>
<dbReference type="AlphaFoldDB" id="A0A0K2UHN9"/>
<name>A0A0K2UHN9_LEPSM</name>
<protein>
    <submittedName>
        <fullName evidence="1">Uncharacterized protein</fullName>
    </submittedName>
</protein>